<evidence type="ECO:0000256" key="3">
    <source>
        <dbReference type="ARBA" id="ARBA00022691"/>
    </source>
</evidence>
<dbReference type="SUPFAM" id="SSF53335">
    <property type="entry name" value="S-adenosyl-L-methionine-dependent methyltransferases"/>
    <property type="match status" value="1"/>
</dbReference>
<keyword evidence="1" id="KW-0489">Methyltransferase</keyword>
<keyword evidence="2" id="KW-0808">Transferase</keyword>
<sequence length="188" mass="20838">MTNSILWIAAAVTMGAGAVYGLFLLSLLFSFLSGTPYIGIPRKSLYEILAFGELTGDDIFYDLGSGDGRVLITAREHFGVARAVGFEIAPWPYFVSRARVALKRFAGHISIHCKSFLKADLSPASFVYVYLYRELLNEKVAPKLVRELRRGAKILSCSSSIDITLHPQFHLLKTGKIGSITVFLYEKI</sequence>
<dbReference type="InterPro" id="IPR025789">
    <property type="entry name" value="DOT1_dom"/>
</dbReference>
<feature type="domain" description="DOT1" evidence="5">
    <location>
        <begin position="45"/>
        <end position="135"/>
    </location>
</feature>
<organism evidence="6 7">
    <name type="scientific">Candidatus Giovannonibacteria bacterium RIFCSPHIGHO2_02_FULL_46_20</name>
    <dbReference type="NCBI Taxonomy" id="1798338"/>
    <lineage>
        <taxon>Bacteria</taxon>
        <taxon>Candidatus Giovannoniibacteriota</taxon>
    </lineage>
</organism>
<comment type="caution">
    <text evidence="6">The sequence shown here is derived from an EMBL/GenBank/DDBJ whole genome shotgun (WGS) entry which is preliminary data.</text>
</comment>
<keyword evidence="4" id="KW-0812">Transmembrane</keyword>
<dbReference type="GO" id="GO:0032259">
    <property type="term" value="P:methylation"/>
    <property type="evidence" value="ECO:0007669"/>
    <property type="project" value="UniProtKB-KW"/>
</dbReference>
<evidence type="ECO:0000259" key="5">
    <source>
        <dbReference type="Pfam" id="PF08123"/>
    </source>
</evidence>
<dbReference type="PANTHER" id="PTHR13610">
    <property type="entry name" value="METHYLTRANSFERASE DOMAIN-CONTAINING PROTEIN"/>
    <property type="match status" value="1"/>
</dbReference>
<dbReference type="InterPro" id="IPR026170">
    <property type="entry name" value="FAM173A/B"/>
</dbReference>
<evidence type="ECO:0000313" key="7">
    <source>
        <dbReference type="Proteomes" id="UP000178406"/>
    </source>
</evidence>
<evidence type="ECO:0000256" key="1">
    <source>
        <dbReference type="ARBA" id="ARBA00022603"/>
    </source>
</evidence>
<dbReference type="STRING" id="1798338.A3J56_00800"/>
<dbReference type="AlphaFoldDB" id="A0A1F5WFV4"/>
<feature type="transmembrane region" description="Helical" evidence="4">
    <location>
        <begin position="6"/>
        <end position="32"/>
    </location>
</feature>
<proteinExistence type="predicted"/>
<keyword evidence="3" id="KW-0949">S-adenosyl-L-methionine</keyword>
<dbReference type="EMBL" id="MFHQ01000017">
    <property type="protein sequence ID" value="OGF74464.1"/>
    <property type="molecule type" value="Genomic_DNA"/>
</dbReference>
<dbReference type="InterPro" id="IPR029063">
    <property type="entry name" value="SAM-dependent_MTases_sf"/>
</dbReference>
<evidence type="ECO:0000313" key="6">
    <source>
        <dbReference type="EMBL" id="OGF74464.1"/>
    </source>
</evidence>
<evidence type="ECO:0000256" key="2">
    <source>
        <dbReference type="ARBA" id="ARBA00022679"/>
    </source>
</evidence>
<dbReference type="GO" id="GO:0031151">
    <property type="term" value="F:histone H3K79 methyltransferase activity"/>
    <property type="evidence" value="ECO:0007669"/>
    <property type="project" value="InterPro"/>
</dbReference>
<protein>
    <recommendedName>
        <fullName evidence="5">DOT1 domain-containing protein</fullName>
    </recommendedName>
</protein>
<keyword evidence="4" id="KW-0472">Membrane</keyword>
<evidence type="ECO:0000256" key="4">
    <source>
        <dbReference type="SAM" id="Phobius"/>
    </source>
</evidence>
<gene>
    <name evidence="6" type="ORF">A3J56_00800</name>
</gene>
<name>A0A1F5WFV4_9BACT</name>
<dbReference type="Proteomes" id="UP000178406">
    <property type="component" value="Unassembled WGS sequence"/>
</dbReference>
<dbReference type="PANTHER" id="PTHR13610:SF11">
    <property type="entry name" value="METHYLTRANSFERASE DOMAIN-CONTAINING PROTEIN"/>
    <property type="match status" value="1"/>
</dbReference>
<dbReference type="Pfam" id="PF08123">
    <property type="entry name" value="DOT1"/>
    <property type="match status" value="1"/>
</dbReference>
<keyword evidence="4" id="KW-1133">Transmembrane helix</keyword>
<accession>A0A1F5WFV4</accession>
<dbReference type="Gene3D" id="3.40.50.150">
    <property type="entry name" value="Vaccinia Virus protein VP39"/>
    <property type="match status" value="1"/>
</dbReference>
<reference evidence="6 7" key="1">
    <citation type="journal article" date="2016" name="Nat. Commun.">
        <title>Thousands of microbial genomes shed light on interconnected biogeochemical processes in an aquifer system.</title>
        <authorList>
            <person name="Anantharaman K."/>
            <person name="Brown C.T."/>
            <person name="Hug L.A."/>
            <person name="Sharon I."/>
            <person name="Castelle C.J."/>
            <person name="Probst A.J."/>
            <person name="Thomas B.C."/>
            <person name="Singh A."/>
            <person name="Wilkins M.J."/>
            <person name="Karaoz U."/>
            <person name="Brodie E.L."/>
            <person name="Williams K.H."/>
            <person name="Hubbard S.S."/>
            <person name="Banfield J.F."/>
        </authorList>
    </citation>
    <scope>NUCLEOTIDE SEQUENCE [LARGE SCALE GENOMIC DNA]</scope>
</reference>